<dbReference type="InterPro" id="IPR003165">
    <property type="entry name" value="Piwi"/>
</dbReference>
<reference evidence="4" key="1">
    <citation type="submission" date="2022-11" db="UniProtKB">
        <authorList>
            <consortium name="WormBaseParasite"/>
        </authorList>
    </citation>
    <scope>IDENTIFICATION</scope>
</reference>
<dbReference type="SUPFAM" id="SSF101690">
    <property type="entry name" value="PAZ domain"/>
    <property type="match status" value="1"/>
</dbReference>
<dbReference type="WBParaSite" id="nRc.2.0.1.t27347-RA">
    <property type="protein sequence ID" value="nRc.2.0.1.t27347-RA"/>
    <property type="gene ID" value="nRc.2.0.1.g27347"/>
</dbReference>
<sequence>MELSFKYGRRRLHKLSVSKFRSDYVPHGRCFYHSAPGTSKPLQFGRELRDGFIKSIRCVNGTNKNLKNPSFTLTMNIDTIFRKSYKRFLRGKKSPFFIEQRLDKTVSEILRMNSYQDVVRQKGLTQNQTDLLRGQLRDLRVKALHTGRIFTITNVSDKPATKEMFASKNGASTSVAAYFADIGQPLQFPELPCVRDEHKHFLPMEKCWVLPNQKVELKKLTADPNVSSIIIKESAVAPDIRMRDILKKSDEISGQNDEFLARMNIERDKQMMRLQGRVLQPPALKFGNKNVQVNQGGWQLRGTRLFDPAVVKSFVVICLDRNMKFEPLKEFIDGLIKKAQDMGMKIPSNYPQIVSIKADEVLSYIDEHKRLNDIKLAICILDSRASSRQRGDIKYHEKDTEVVTQCLNAQTIQKSQRNRGGNDMMFENIVLKLNAKCGGLNNDVVRDNVTTEWFNNRTMFLGMDVNHPPPLSKKEIAMGCVPKKPSVVGAVANAGVHVHAYFMQAKTQDARREAITSANMQEIMRRFLTKFAENKGNLPERIVLYRDGVSESQFAMVEAVFFSGTPISGAANGSLTPLEQKVLLARSSIGEKIQISDNGTILEISFTKTWDVDHDSSSVLNEETLAIKNSFARLRPGYNPKLTVITVQKRHHTRFFREELMSKNTRLHNAKNAEKNIPAGTVVDTGPVGAFQFDFFMASHAGIQGCTKASNYVVLLDENKFSADDLQSLTYALCHVYQRSTKSVSLPAPCYFAHHAATRGKELSEGYLNISDDASSGVSSLSSGSDRRQNLDFDDINKHMTYSDEFGNRALFL</sequence>
<evidence type="ECO:0000313" key="3">
    <source>
        <dbReference type="Proteomes" id="UP000887565"/>
    </source>
</evidence>
<proteinExistence type="predicted"/>
<evidence type="ECO:0000313" key="4">
    <source>
        <dbReference type="WBParaSite" id="nRc.2.0.1.t27347-RA"/>
    </source>
</evidence>
<evidence type="ECO:0000259" key="2">
    <source>
        <dbReference type="PROSITE" id="PS50822"/>
    </source>
</evidence>
<feature type="domain" description="PAZ" evidence="1">
    <location>
        <begin position="105"/>
        <end position="211"/>
    </location>
</feature>
<dbReference type="PANTHER" id="PTHR22891">
    <property type="entry name" value="EUKARYOTIC TRANSLATION INITIATION FACTOR 2C"/>
    <property type="match status" value="1"/>
</dbReference>
<dbReference type="Pfam" id="PF02170">
    <property type="entry name" value="PAZ"/>
    <property type="match status" value="1"/>
</dbReference>
<dbReference type="Gene3D" id="2.170.260.10">
    <property type="entry name" value="paz domain"/>
    <property type="match status" value="1"/>
</dbReference>
<dbReference type="CDD" id="cd02846">
    <property type="entry name" value="PAZ_argonaute_like"/>
    <property type="match status" value="1"/>
</dbReference>
<accession>A0A915JMM4</accession>
<dbReference type="Pfam" id="PF02171">
    <property type="entry name" value="Piwi"/>
    <property type="match status" value="2"/>
</dbReference>
<feature type="domain" description="Piwi" evidence="2">
    <location>
        <begin position="376"/>
        <end position="765"/>
    </location>
</feature>
<keyword evidence="3" id="KW-1185">Reference proteome</keyword>
<dbReference type="GO" id="GO:0003723">
    <property type="term" value="F:RNA binding"/>
    <property type="evidence" value="ECO:0007669"/>
    <property type="project" value="InterPro"/>
</dbReference>
<dbReference type="InterPro" id="IPR032473">
    <property type="entry name" value="Argonaute_Mid_dom"/>
</dbReference>
<dbReference type="Gene3D" id="3.40.50.2300">
    <property type="match status" value="1"/>
</dbReference>
<evidence type="ECO:0000259" key="1">
    <source>
        <dbReference type="PROSITE" id="PS50821"/>
    </source>
</evidence>
<dbReference type="Proteomes" id="UP000887565">
    <property type="component" value="Unplaced"/>
</dbReference>
<dbReference type="SUPFAM" id="SSF53098">
    <property type="entry name" value="Ribonuclease H-like"/>
    <property type="match status" value="1"/>
</dbReference>
<dbReference type="InterPro" id="IPR012337">
    <property type="entry name" value="RNaseH-like_sf"/>
</dbReference>
<dbReference type="InterPro" id="IPR036085">
    <property type="entry name" value="PAZ_dom_sf"/>
</dbReference>
<dbReference type="AlphaFoldDB" id="A0A915JMM4"/>
<name>A0A915JMM4_ROMCU</name>
<protein>
    <submittedName>
        <fullName evidence="4">Uncharacterized protein</fullName>
    </submittedName>
</protein>
<dbReference type="Pfam" id="PF16487">
    <property type="entry name" value="ArgoMid"/>
    <property type="match status" value="1"/>
</dbReference>
<dbReference type="PROSITE" id="PS50822">
    <property type="entry name" value="PIWI"/>
    <property type="match status" value="1"/>
</dbReference>
<dbReference type="InterPro" id="IPR036397">
    <property type="entry name" value="RNaseH_sf"/>
</dbReference>
<dbReference type="PROSITE" id="PS50821">
    <property type="entry name" value="PAZ"/>
    <property type="match status" value="1"/>
</dbReference>
<organism evidence="3 4">
    <name type="scientific">Romanomermis culicivorax</name>
    <name type="common">Nematode worm</name>
    <dbReference type="NCBI Taxonomy" id="13658"/>
    <lineage>
        <taxon>Eukaryota</taxon>
        <taxon>Metazoa</taxon>
        <taxon>Ecdysozoa</taxon>
        <taxon>Nematoda</taxon>
        <taxon>Enoplea</taxon>
        <taxon>Dorylaimia</taxon>
        <taxon>Mermithida</taxon>
        <taxon>Mermithoidea</taxon>
        <taxon>Mermithidae</taxon>
        <taxon>Romanomermis</taxon>
    </lineage>
</organism>
<dbReference type="SMART" id="SM00950">
    <property type="entry name" value="Piwi"/>
    <property type="match status" value="1"/>
</dbReference>
<dbReference type="OMA" id="RMNIERD"/>
<dbReference type="InterPro" id="IPR003100">
    <property type="entry name" value="PAZ_dom"/>
</dbReference>
<dbReference type="Gene3D" id="3.30.420.10">
    <property type="entry name" value="Ribonuclease H-like superfamily/Ribonuclease H"/>
    <property type="match status" value="2"/>
</dbReference>